<proteinExistence type="predicted"/>
<gene>
    <name evidence="2" type="ORF">BSTOLATCC_MIC1578</name>
</gene>
<feature type="domain" description="EFHB C-terminal EF-hand" evidence="1">
    <location>
        <begin position="358"/>
        <end position="427"/>
    </location>
</feature>
<dbReference type="InterPro" id="IPR057428">
    <property type="entry name" value="EFHB_EF-hand_C"/>
</dbReference>
<dbReference type="Proteomes" id="UP001162131">
    <property type="component" value="Unassembled WGS sequence"/>
</dbReference>
<reference evidence="2" key="1">
    <citation type="submission" date="2021-09" db="EMBL/GenBank/DDBJ databases">
        <authorList>
            <consortium name="AG Swart"/>
            <person name="Singh M."/>
            <person name="Singh A."/>
            <person name="Seah K."/>
            <person name="Emmerich C."/>
        </authorList>
    </citation>
    <scope>NUCLEOTIDE SEQUENCE</scope>
    <source>
        <strain evidence="2">ATCC30299</strain>
    </source>
</reference>
<sequence length="432" mass="49015">MALRPFQASYYSNSGFLNQPRNNANLPPAGLIISIPDEGAESCIKPSPPRTSTPPNIKKFRISFNEEPGAKQIHYGIADDPLPPTNFTYGKKTHSSDHVHDVIKPNTLQGLTEFANKLKEDKYASSKREPLGKSMLRNYQMPSAVNDPNFKFGVKTVNSESAYSVIFPNNEKNTENDEVRRLYYKSHGVTEAGEQIKRDYRWPVDKYEHRFGLPDPKQLNGAAISLQPECYGSSHPKTVIVQKAVEDFRATTHEGLGRPRNLGQGKPNLPEDHAFGASIHRRNEWTAKQCIHGQPNEREVQPDPDLGKTNRFGFRNIVKEGDEDRQFGVPTIRNDIPKKAFKSVADPNNYGDEASAVQLLYPDFWLRYGISPDEFKRERPKEEIKDLFESAGLEIKRGKFEAVSSKAIQFYKSLSLESFIHALRWYESQGLF</sequence>
<dbReference type="Pfam" id="PF25325">
    <property type="entry name" value="EF-hand_EFHB_C"/>
    <property type="match status" value="1"/>
</dbReference>
<evidence type="ECO:0000313" key="2">
    <source>
        <dbReference type="EMBL" id="CAG9310738.1"/>
    </source>
</evidence>
<dbReference type="AlphaFoldDB" id="A0AAU9IEY8"/>
<comment type="caution">
    <text evidence="2">The sequence shown here is derived from an EMBL/GenBank/DDBJ whole genome shotgun (WGS) entry which is preliminary data.</text>
</comment>
<keyword evidence="3" id="KW-1185">Reference proteome</keyword>
<organism evidence="2 3">
    <name type="scientific">Blepharisma stoltei</name>
    <dbReference type="NCBI Taxonomy" id="1481888"/>
    <lineage>
        <taxon>Eukaryota</taxon>
        <taxon>Sar</taxon>
        <taxon>Alveolata</taxon>
        <taxon>Ciliophora</taxon>
        <taxon>Postciliodesmatophora</taxon>
        <taxon>Heterotrichea</taxon>
        <taxon>Heterotrichida</taxon>
        <taxon>Blepharismidae</taxon>
        <taxon>Blepharisma</taxon>
    </lineage>
</organism>
<accession>A0AAU9IEY8</accession>
<evidence type="ECO:0000313" key="3">
    <source>
        <dbReference type="Proteomes" id="UP001162131"/>
    </source>
</evidence>
<name>A0AAU9IEY8_9CILI</name>
<protein>
    <recommendedName>
        <fullName evidence="1">EFHB C-terminal EF-hand domain-containing protein</fullName>
    </recommendedName>
</protein>
<evidence type="ECO:0000259" key="1">
    <source>
        <dbReference type="Pfam" id="PF25325"/>
    </source>
</evidence>
<dbReference type="EMBL" id="CAJZBQ010000002">
    <property type="protein sequence ID" value="CAG9310738.1"/>
    <property type="molecule type" value="Genomic_DNA"/>
</dbReference>